<proteinExistence type="predicted"/>
<dbReference type="EMBL" id="OKRB01000106">
    <property type="protein sequence ID" value="SPE25177.1"/>
    <property type="molecule type" value="Genomic_DNA"/>
</dbReference>
<evidence type="ECO:0000313" key="2">
    <source>
        <dbReference type="Proteomes" id="UP000239735"/>
    </source>
</evidence>
<dbReference type="AlphaFoldDB" id="A0A2N9LPL1"/>
<gene>
    <name evidence="1" type="ORF">SBA5_480003</name>
</gene>
<name>A0A2N9LPL1_9BACT</name>
<sequence>MKTITNQVISGTQLDLHGERNTKEALESFVERYAGKRMPLNQQHDLALKSFGYVENLRIVPDEGSPGNWFLIGDVHYEGESPEFPVGGLSISFVEMLRRCETQDLLHVYLPYPYYNDHKLVEDLFEEGFTSVGKWRKKAVEPFSTALIAGVIIFVIKPIWEDLYKTQIAPHVYKFFAGKFKKLQGKNIGVNFLQQIVHNNCQIQVILIPTPGKEEYCFSVEQTNAAMALVHSCLTSQDLAIAPAEKMVLQFDDENDCYVLRRIEHEDGSLTEPV</sequence>
<accession>A0A2N9LPL1</accession>
<dbReference type="Proteomes" id="UP000239735">
    <property type="component" value="Unassembled WGS sequence"/>
</dbReference>
<organism evidence="1 2">
    <name type="scientific">Candidatus Sulfuritelmatomonas gaucii</name>
    <dbReference type="NCBI Taxonomy" id="2043161"/>
    <lineage>
        <taxon>Bacteria</taxon>
        <taxon>Pseudomonadati</taxon>
        <taxon>Acidobacteriota</taxon>
        <taxon>Terriglobia</taxon>
        <taxon>Terriglobales</taxon>
        <taxon>Acidobacteriaceae</taxon>
        <taxon>Candidatus Sulfuritelmatomonas</taxon>
    </lineage>
</organism>
<dbReference type="OrthoDB" id="7061454at2"/>
<evidence type="ECO:0000313" key="1">
    <source>
        <dbReference type="EMBL" id="SPE25177.1"/>
    </source>
</evidence>
<reference evidence="2" key="1">
    <citation type="submission" date="2018-02" db="EMBL/GenBank/DDBJ databases">
        <authorList>
            <person name="Hausmann B."/>
        </authorList>
    </citation>
    <scope>NUCLEOTIDE SEQUENCE [LARGE SCALE GENOMIC DNA]</scope>
    <source>
        <strain evidence="2">Peat soil MAG SbA5</strain>
    </source>
</reference>
<protein>
    <submittedName>
        <fullName evidence="1">Uncharacterized protein</fullName>
    </submittedName>
</protein>